<proteinExistence type="predicted"/>
<feature type="region of interest" description="Disordered" evidence="1">
    <location>
        <begin position="1"/>
        <end position="54"/>
    </location>
</feature>
<keyword evidence="3" id="KW-1185">Reference proteome</keyword>
<evidence type="ECO:0000313" key="3">
    <source>
        <dbReference type="Proteomes" id="UP000019487"/>
    </source>
</evidence>
<dbReference type="AlphaFoldDB" id="W9CR09"/>
<evidence type="ECO:0000313" key="2">
    <source>
        <dbReference type="EMBL" id="ESZ99257.1"/>
    </source>
</evidence>
<organism evidence="2 3">
    <name type="scientific">Sclerotinia borealis (strain F-4128)</name>
    <dbReference type="NCBI Taxonomy" id="1432307"/>
    <lineage>
        <taxon>Eukaryota</taxon>
        <taxon>Fungi</taxon>
        <taxon>Dikarya</taxon>
        <taxon>Ascomycota</taxon>
        <taxon>Pezizomycotina</taxon>
        <taxon>Leotiomycetes</taxon>
        <taxon>Helotiales</taxon>
        <taxon>Sclerotiniaceae</taxon>
        <taxon>Sclerotinia</taxon>
    </lineage>
</organism>
<reference evidence="2 3" key="1">
    <citation type="journal article" date="2014" name="Genome Announc.">
        <title>Draft genome sequence of Sclerotinia borealis, a psychrophilic plant pathogenic fungus.</title>
        <authorList>
            <person name="Mardanov A.V."/>
            <person name="Beletsky A.V."/>
            <person name="Kadnikov V.V."/>
            <person name="Ignatov A.N."/>
            <person name="Ravin N.V."/>
        </authorList>
    </citation>
    <scope>NUCLEOTIDE SEQUENCE [LARGE SCALE GENOMIC DNA]</scope>
    <source>
        <strain evidence="3">F-4157</strain>
    </source>
</reference>
<dbReference type="OrthoDB" id="3529488at2759"/>
<protein>
    <submittedName>
        <fullName evidence="2">Uncharacterized protein</fullName>
    </submittedName>
</protein>
<feature type="compositionally biased region" description="Polar residues" evidence="1">
    <location>
        <begin position="38"/>
        <end position="51"/>
    </location>
</feature>
<sequence>MSYLEEAACTTPSQSTRSKDATMPLENPTRSSDPEIDASTTPLSSDSFMRSTKSRPVRPTLVGISEEIVLQRFVKITPTMKVMGRGKGLEVTTFTQCEAFPQMANTTHPSLEFEIGSSVSSMVFLFELTCHYLDTLQTNKTPIMLLTRSASLGSFPAQGRKSKVKAYKPSRSLGLKERRKLKQMIENENDDTCQDASVVPQSFGETNAEFRTAPSTPMRRLSVTDKCDMDGLYDDKHKPQFPPGTTIQDFGAVPDHLRGPCFEVSPRSSFLDGPTTLPNIKKLLSLSMDDTSVESSLMRHLDGVPEVSPELSLELSPEVAENCMGQSDGPAPVPAILPDVLPDAVPSPTEDDKKGKRTHKAVNKFRKGIRKSRYRCLRTPVLVVLLGKELSKPTKMAIENLASGLPSGLDNVTPLPA</sequence>
<gene>
    <name evidence="2" type="ORF">SBOR_0368</name>
</gene>
<comment type="caution">
    <text evidence="2">The sequence shown here is derived from an EMBL/GenBank/DDBJ whole genome shotgun (WGS) entry which is preliminary data.</text>
</comment>
<dbReference type="Proteomes" id="UP000019487">
    <property type="component" value="Unassembled WGS sequence"/>
</dbReference>
<dbReference type="HOGENOM" id="CLU_683321_0_0_1"/>
<accession>W9CR09</accession>
<name>W9CR09_SCLBF</name>
<dbReference type="EMBL" id="AYSA01000016">
    <property type="protein sequence ID" value="ESZ99257.1"/>
    <property type="molecule type" value="Genomic_DNA"/>
</dbReference>
<evidence type="ECO:0000256" key="1">
    <source>
        <dbReference type="SAM" id="MobiDB-lite"/>
    </source>
</evidence>